<comment type="caution">
    <text evidence="1">The sequence shown here is derived from an EMBL/GenBank/DDBJ whole genome shotgun (WGS) entry which is preliminary data.</text>
</comment>
<name>A0A5B7JK32_PORTR</name>
<gene>
    <name evidence="1" type="ORF">E2C01_091838</name>
</gene>
<sequence length="57" mass="6464">MLRRALGAEVSLRHNASPRAKGRNEMTGLWRRQDLGYEAQRVGQDEAGKVLVKPKVY</sequence>
<proteinExistence type="predicted"/>
<protein>
    <submittedName>
        <fullName evidence="1">Uncharacterized protein</fullName>
    </submittedName>
</protein>
<dbReference type="AlphaFoldDB" id="A0A5B7JK32"/>
<keyword evidence="2" id="KW-1185">Reference proteome</keyword>
<reference evidence="1 2" key="1">
    <citation type="submission" date="2019-05" db="EMBL/GenBank/DDBJ databases">
        <title>Another draft genome of Portunus trituberculatus and its Hox gene families provides insights of decapod evolution.</title>
        <authorList>
            <person name="Jeong J.-H."/>
            <person name="Song I."/>
            <person name="Kim S."/>
            <person name="Choi T."/>
            <person name="Kim D."/>
            <person name="Ryu S."/>
            <person name="Kim W."/>
        </authorList>
    </citation>
    <scope>NUCLEOTIDE SEQUENCE [LARGE SCALE GENOMIC DNA]</scope>
    <source>
        <tissue evidence="1">Muscle</tissue>
    </source>
</reference>
<evidence type="ECO:0000313" key="2">
    <source>
        <dbReference type="Proteomes" id="UP000324222"/>
    </source>
</evidence>
<dbReference type="EMBL" id="VSRR010106532">
    <property type="protein sequence ID" value="MPC96572.1"/>
    <property type="molecule type" value="Genomic_DNA"/>
</dbReference>
<dbReference type="Proteomes" id="UP000324222">
    <property type="component" value="Unassembled WGS sequence"/>
</dbReference>
<accession>A0A5B7JK32</accession>
<organism evidence="1 2">
    <name type="scientific">Portunus trituberculatus</name>
    <name type="common">Swimming crab</name>
    <name type="synonym">Neptunus trituberculatus</name>
    <dbReference type="NCBI Taxonomy" id="210409"/>
    <lineage>
        <taxon>Eukaryota</taxon>
        <taxon>Metazoa</taxon>
        <taxon>Ecdysozoa</taxon>
        <taxon>Arthropoda</taxon>
        <taxon>Crustacea</taxon>
        <taxon>Multicrustacea</taxon>
        <taxon>Malacostraca</taxon>
        <taxon>Eumalacostraca</taxon>
        <taxon>Eucarida</taxon>
        <taxon>Decapoda</taxon>
        <taxon>Pleocyemata</taxon>
        <taxon>Brachyura</taxon>
        <taxon>Eubrachyura</taxon>
        <taxon>Portunoidea</taxon>
        <taxon>Portunidae</taxon>
        <taxon>Portuninae</taxon>
        <taxon>Portunus</taxon>
    </lineage>
</organism>
<evidence type="ECO:0000313" key="1">
    <source>
        <dbReference type="EMBL" id="MPC96572.1"/>
    </source>
</evidence>